<protein>
    <submittedName>
        <fullName evidence="1">Uncharacterized protein</fullName>
    </submittedName>
</protein>
<dbReference type="AlphaFoldDB" id="A0A4P6YWL9"/>
<proteinExistence type="predicted"/>
<organism evidence="1 2">
    <name type="scientific">Periweissella cryptocerci</name>
    <dbReference type="NCBI Taxonomy" id="2506420"/>
    <lineage>
        <taxon>Bacteria</taxon>
        <taxon>Bacillati</taxon>
        <taxon>Bacillota</taxon>
        <taxon>Bacilli</taxon>
        <taxon>Lactobacillales</taxon>
        <taxon>Lactobacillaceae</taxon>
        <taxon>Periweissella</taxon>
    </lineage>
</organism>
<dbReference type="Proteomes" id="UP000292886">
    <property type="component" value="Chromosome"/>
</dbReference>
<evidence type="ECO:0000313" key="1">
    <source>
        <dbReference type="EMBL" id="QBO37252.1"/>
    </source>
</evidence>
<sequence length="93" mass="10925">MADTLLQTLTTEVATQLIAVLQPLKNEYEPTSLTVSKKALAKWLDVDVSKIDTYMNEEYFRDHVYQQNFAGKDARYYVDQVRPWLFQRPTHLD</sequence>
<gene>
    <name evidence="1" type="ORF">EQG49_12675</name>
</gene>
<dbReference type="RefSeq" id="WP_133364329.1">
    <property type="nucleotide sequence ID" value="NZ_CP037940.1"/>
</dbReference>
<keyword evidence="2" id="KW-1185">Reference proteome</keyword>
<dbReference type="EMBL" id="CP037940">
    <property type="protein sequence ID" value="QBO37252.1"/>
    <property type="molecule type" value="Genomic_DNA"/>
</dbReference>
<dbReference type="KEGG" id="wei:EQG49_12675"/>
<reference evidence="2" key="1">
    <citation type="submission" date="2019-03" db="EMBL/GenBank/DDBJ databases">
        <title>Weissella sp. 26KH-42 Genome sequencing.</title>
        <authorList>
            <person name="Heo J."/>
            <person name="Kim S.-J."/>
            <person name="Kim J.-S."/>
            <person name="Hong S.-B."/>
            <person name="Kwon S.-W."/>
        </authorList>
    </citation>
    <scope>NUCLEOTIDE SEQUENCE [LARGE SCALE GENOMIC DNA]</scope>
    <source>
        <strain evidence="2">26KH-42</strain>
    </source>
</reference>
<name>A0A4P6YWL9_9LACO</name>
<evidence type="ECO:0000313" key="2">
    <source>
        <dbReference type="Proteomes" id="UP000292886"/>
    </source>
</evidence>
<accession>A0A4P6YWL9</accession>